<dbReference type="PANTHER" id="PTHR23189">
    <property type="entry name" value="RNA RECOGNITION MOTIF-CONTAINING"/>
    <property type="match status" value="1"/>
</dbReference>
<comment type="caution">
    <text evidence="8">The sequence shown here is derived from an EMBL/GenBank/DDBJ whole genome shotgun (WGS) entry which is preliminary data.</text>
</comment>
<evidence type="ECO:0000256" key="4">
    <source>
        <dbReference type="PROSITE-ProRule" id="PRU00176"/>
    </source>
</evidence>
<evidence type="ECO:0000256" key="1">
    <source>
        <dbReference type="ARBA" id="ARBA00004123"/>
    </source>
</evidence>
<feature type="compositionally biased region" description="Polar residues" evidence="5">
    <location>
        <begin position="608"/>
        <end position="624"/>
    </location>
</feature>
<dbReference type="CDD" id="cd00590">
    <property type="entry name" value="RRM_SF"/>
    <property type="match status" value="1"/>
</dbReference>
<dbReference type="Gene3D" id="3.30.70.330">
    <property type="match status" value="1"/>
</dbReference>
<sequence>MLWWWFINASLQFLILIRKFLDAYPRPPGELKDTCPYTGLEACMYHLNHSPTHPWLKWKDINVISITTPPVAACDVEVISSNYGTKLLACRGGDHIFDGFLLSRSTKEHSPASMERNIQPNNILFIKHRSVQIDEQMLHNTMISFGEIVNITIVPRKYSLVEFRTVEEATLAVEGLQGQLFNDPRIKVRYSKYGPAPGKEHPGFNAGNKGTRSDVLLNEHPFQTPRMGLFGQNRPMVPNNFLGQLPPGGIIGQSAPRQSFGPQGPEPLISRPEFNEIRTVHKFQDGSSKSLMGPNWIRPSPPARGMLSSPLLGIRPPMQYTSGAWDGYDISQFQTDSIRSRVDGGVFDPKGHLGPVGTGNTSGVPSVKTNTDYIWRGIISKAGTPFFCARCVPIRRGIESELPPVIDCTGRIRLESLEAHYADATTCSDVVFFLPDSEEDFASFTEFLRCLLSRNCAAVAMCSDSTTLFLVPPSDFVTTVLNVTVPDRLIGVILYTQPPPSNASVQQATQLPARSTQFPGPTSVHYAPPSAGITLTPEVTASLAYLLPQFPSVSHQIAAPPTHPPQQFGSVYNIHSAQHQLFPSTSNPGHPAQVVSSISHYTAASLPQQGAVSNGPTADAFTSETESDRNERYQSLIREILCDGFLRLEKEGSCATRVTFEDNIL</sequence>
<feature type="region of interest" description="Disordered" evidence="5">
    <location>
        <begin position="608"/>
        <end position="629"/>
    </location>
</feature>
<evidence type="ECO:0000256" key="3">
    <source>
        <dbReference type="ARBA" id="ARBA00023242"/>
    </source>
</evidence>
<keyword evidence="9" id="KW-1185">Reference proteome</keyword>
<feature type="signal peptide" evidence="6">
    <location>
        <begin position="1"/>
        <end position="23"/>
    </location>
</feature>
<evidence type="ECO:0000313" key="9">
    <source>
        <dbReference type="Proteomes" id="UP001372338"/>
    </source>
</evidence>
<dbReference type="GO" id="GO:0003723">
    <property type="term" value="F:RNA binding"/>
    <property type="evidence" value="ECO:0007669"/>
    <property type="project" value="UniProtKB-UniRule"/>
</dbReference>
<feature type="domain" description="RRM" evidence="7">
    <location>
        <begin position="122"/>
        <end position="193"/>
    </location>
</feature>
<dbReference type="Pfam" id="PF00076">
    <property type="entry name" value="RRM_1"/>
    <property type="match status" value="1"/>
</dbReference>
<protein>
    <recommendedName>
        <fullName evidence="7">RRM domain-containing protein</fullName>
    </recommendedName>
</protein>
<proteinExistence type="predicted"/>
<dbReference type="Pfam" id="PF07744">
    <property type="entry name" value="SPOC"/>
    <property type="match status" value="1"/>
</dbReference>
<dbReference type="AlphaFoldDB" id="A0AAN9I633"/>
<dbReference type="SUPFAM" id="SSF54928">
    <property type="entry name" value="RNA-binding domain, RBD"/>
    <property type="match status" value="1"/>
</dbReference>
<organism evidence="8 9">
    <name type="scientific">Crotalaria pallida</name>
    <name type="common">Smooth rattlebox</name>
    <name type="synonym">Crotalaria striata</name>
    <dbReference type="NCBI Taxonomy" id="3830"/>
    <lineage>
        <taxon>Eukaryota</taxon>
        <taxon>Viridiplantae</taxon>
        <taxon>Streptophyta</taxon>
        <taxon>Embryophyta</taxon>
        <taxon>Tracheophyta</taxon>
        <taxon>Spermatophyta</taxon>
        <taxon>Magnoliopsida</taxon>
        <taxon>eudicotyledons</taxon>
        <taxon>Gunneridae</taxon>
        <taxon>Pentapetalae</taxon>
        <taxon>rosids</taxon>
        <taxon>fabids</taxon>
        <taxon>Fabales</taxon>
        <taxon>Fabaceae</taxon>
        <taxon>Papilionoideae</taxon>
        <taxon>50 kb inversion clade</taxon>
        <taxon>genistoids sensu lato</taxon>
        <taxon>core genistoids</taxon>
        <taxon>Crotalarieae</taxon>
        <taxon>Crotalaria</taxon>
    </lineage>
</organism>
<evidence type="ECO:0000256" key="2">
    <source>
        <dbReference type="ARBA" id="ARBA00022884"/>
    </source>
</evidence>
<name>A0AAN9I633_CROPI</name>
<dbReference type="PROSITE" id="PS50102">
    <property type="entry name" value="RRM"/>
    <property type="match status" value="1"/>
</dbReference>
<evidence type="ECO:0000256" key="5">
    <source>
        <dbReference type="SAM" id="MobiDB-lite"/>
    </source>
</evidence>
<reference evidence="8 9" key="1">
    <citation type="submission" date="2024-01" db="EMBL/GenBank/DDBJ databases">
        <title>The genomes of 5 underutilized Papilionoideae crops provide insights into root nodulation and disease resistanc.</title>
        <authorList>
            <person name="Yuan L."/>
        </authorList>
    </citation>
    <scope>NUCLEOTIDE SEQUENCE [LARGE SCALE GENOMIC DNA]</scope>
    <source>
        <strain evidence="8">ZHUSHIDOU_FW_LH</strain>
        <tissue evidence="8">Leaf</tissue>
    </source>
</reference>
<keyword evidence="6" id="KW-0732">Signal</keyword>
<dbReference type="SMART" id="SM00360">
    <property type="entry name" value="RRM"/>
    <property type="match status" value="1"/>
</dbReference>
<dbReference type="InterPro" id="IPR035979">
    <property type="entry name" value="RBD_domain_sf"/>
</dbReference>
<dbReference type="GO" id="GO:0005634">
    <property type="term" value="C:nucleus"/>
    <property type="evidence" value="ECO:0007669"/>
    <property type="project" value="UniProtKB-SubCell"/>
</dbReference>
<dbReference type="EMBL" id="JAYWIO010000005">
    <property type="protein sequence ID" value="KAK7261626.1"/>
    <property type="molecule type" value="Genomic_DNA"/>
</dbReference>
<dbReference type="InterPro" id="IPR000504">
    <property type="entry name" value="RRM_dom"/>
</dbReference>
<dbReference type="Proteomes" id="UP001372338">
    <property type="component" value="Unassembled WGS sequence"/>
</dbReference>
<dbReference type="InterPro" id="IPR012677">
    <property type="entry name" value="Nucleotide-bd_a/b_plait_sf"/>
</dbReference>
<feature type="chain" id="PRO_5042996579" description="RRM domain-containing protein" evidence="6">
    <location>
        <begin position="24"/>
        <end position="665"/>
    </location>
</feature>
<accession>A0AAN9I633</accession>
<comment type="subcellular location">
    <subcellularLocation>
        <location evidence="1">Nucleus</location>
    </subcellularLocation>
</comment>
<dbReference type="InterPro" id="IPR012921">
    <property type="entry name" value="SPOC_C"/>
</dbReference>
<keyword evidence="2 4" id="KW-0694">RNA-binding</keyword>
<evidence type="ECO:0000259" key="7">
    <source>
        <dbReference type="PROSITE" id="PS50102"/>
    </source>
</evidence>
<gene>
    <name evidence="8" type="ORF">RIF29_27942</name>
</gene>
<keyword evidence="3" id="KW-0539">Nucleus</keyword>
<evidence type="ECO:0000313" key="8">
    <source>
        <dbReference type="EMBL" id="KAK7261626.1"/>
    </source>
</evidence>
<evidence type="ECO:0000256" key="6">
    <source>
        <dbReference type="SAM" id="SignalP"/>
    </source>
</evidence>